<keyword evidence="3" id="KW-1185">Reference proteome</keyword>
<dbReference type="AlphaFoldDB" id="A0A834WM32"/>
<proteinExistence type="predicted"/>
<organism evidence="2 3">
    <name type="scientific">Senna tora</name>
    <dbReference type="NCBI Taxonomy" id="362788"/>
    <lineage>
        <taxon>Eukaryota</taxon>
        <taxon>Viridiplantae</taxon>
        <taxon>Streptophyta</taxon>
        <taxon>Embryophyta</taxon>
        <taxon>Tracheophyta</taxon>
        <taxon>Spermatophyta</taxon>
        <taxon>Magnoliopsida</taxon>
        <taxon>eudicotyledons</taxon>
        <taxon>Gunneridae</taxon>
        <taxon>Pentapetalae</taxon>
        <taxon>rosids</taxon>
        <taxon>fabids</taxon>
        <taxon>Fabales</taxon>
        <taxon>Fabaceae</taxon>
        <taxon>Caesalpinioideae</taxon>
        <taxon>Cassia clade</taxon>
        <taxon>Senna</taxon>
    </lineage>
</organism>
<evidence type="ECO:0000313" key="2">
    <source>
        <dbReference type="EMBL" id="KAF7828395.1"/>
    </source>
</evidence>
<dbReference type="EMBL" id="JAAIUW010000006">
    <property type="protein sequence ID" value="KAF7828395.1"/>
    <property type="molecule type" value="Genomic_DNA"/>
</dbReference>
<feature type="region of interest" description="Disordered" evidence="1">
    <location>
        <begin position="23"/>
        <end position="42"/>
    </location>
</feature>
<accession>A0A834WM32</accession>
<name>A0A834WM32_9FABA</name>
<protein>
    <submittedName>
        <fullName evidence="2">Uncharacterized protein</fullName>
    </submittedName>
</protein>
<evidence type="ECO:0000313" key="3">
    <source>
        <dbReference type="Proteomes" id="UP000634136"/>
    </source>
</evidence>
<sequence length="42" mass="4699">MGSMRGLYRVEYGIDKIGGRERMKNKGKNVNENVGPEVLGDM</sequence>
<comment type="caution">
    <text evidence="2">The sequence shown here is derived from an EMBL/GenBank/DDBJ whole genome shotgun (WGS) entry which is preliminary data.</text>
</comment>
<dbReference type="Proteomes" id="UP000634136">
    <property type="component" value="Unassembled WGS sequence"/>
</dbReference>
<evidence type="ECO:0000256" key="1">
    <source>
        <dbReference type="SAM" id="MobiDB-lite"/>
    </source>
</evidence>
<gene>
    <name evidence="2" type="ORF">G2W53_019559</name>
</gene>
<reference evidence="2" key="1">
    <citation type="submission" date="2020-09" db="EMBL/GenBank/DDBJ databases">
        <title>Genome-Enabled Discovery of Anthraquinone Biosynthesis in Senna tora.</title>
        <authorList>
            <person name="Kang S.-H."/>
            <person name="Pandey R.P."/>
            <person name="Lee C.-M."/>
            <person name="Sim J.-S."/>
            <person name="Jeong J.-T."/>
            <person name="Choi B.-S."/>
            <person name="Jung M."/>
            <person name="Ginzburg D."/>
            <person name="Zhao K."/>
            <person name="Won S.Y."/>
            <person name="Oh T.-J."/>
            <person name="Yu Y."/>
            <person name="Kim N.-H."/>
            <person name="Lee O.R."/>
            <person name="Lee T.-H."/>
            <person name="Bashyal P."/>
            <person name="Kim T.-S."/>
            <person name="Lee W.-H."/>
            <person name="Kawkins C."/>
            <person name="Kim C.-K."/>
            <person name="Kim J.S."/>
            <person name="Ahn B.O."/>
            <person name="Rhee S.Y."/>
            <person name="Sohng J.K."/>
        </authorList>
    </citation>
    <scope>NUCLEOTIDE SEQUENCE</scope>
    <source>
        <tissue evidence="2">Leaf</tissue>
    </source>
</reference>